<organism evidence="2 3">
    <name type="scientific">Lentithecium fluviatile CBS 122367</name>
    <dbReference type="NCBI Taxonomy" id="1168545"/>
    <lineage>
        <taxon>Eukaryota</taxon>
        <taxon>Fungi</taxon>
        <taxon>Dikarya</taxon>
        <taxon>Ascomycota</taxon>
        <taxon>Pezizomycotina</taxon>
        <taxon>Dothideomycetes</taxon>
        <taxon>Pleosporomycetidae</taxon>
        <taxon>Pleosporales</taxon>
        <taxon>Massarineae</taxon>
        <taxon>Lentitheciaceae</taxon>
        <taxon>Lentithecium</taxon>
    </lineage>
</organism>
<evidence type="ECO:0000313" key="2">
    <source>
        <dbReference type="EMBL" id="KAF2683832.1"/>
    </source>
</evidence>
<feature type="region of interest" description="Disordered" evidence="1">
    <location>
        <begin position="1"/>
        <end position="64"/>
    </location>
</feature>
<dbReference type="Proteomes" id="UP000799291">
    <property type="component" value="Unassembled WGS sequence"/>
</dbReference>
<gene>
    <name evidence="2" type="ORF">K458DRAFT_418810</name>
</gene>
<reference evidence="2" key="1">
    <citation type="journal article" date="2020" name="Stud. Mycol.">
        <title>101 Dothideomycetes genomes: a test case for predicting lifestyles and emergence of pathogens.</title>
        <authorList>
            <person name="Haridas S."/>
            <person name="Albert R."/>
            <person name="Binder M."/>
            <person name="Bloem J."/>
            <person name="Labutti K."/>
            <person name="Salamov A."/>
            <person name="Andreopoulos B."/>
            <person name="Baker S."/>
            <person name="Barry K."/>
            <person name="Bills G."/>
            <person name="Bluhm B."/>
            <person name="Cannon C."/>
            <person name="Castanera R."/>
            <person name="Culley D."/>
            <person name="Daum C."/>
            <person name="Ezra D."/>
            <person name="Gonzalez J."/>
            <person name="Henrissat B."/>
            <person name="Kuo A."/>
            <person name="Liang C."/>
            <person name="Lipzen A."/>
            <person name="Lutzoni F."/>
            <person name="Magnuson J."/>
            <person name="Mondo S."/>
            <person name="Nolan M."/>
            <person name="Ohm R."/>
            <person name="Pangilinan J."/>
            <person name="Park H.-J."/>
            <person name="Ramirez L."/>
            <person name="Alfaro M."/>
            <person name="Sun H."/>
            <person name="Tritt A."/>
            <person name="Yoshinaga Y."/>
            <person name="Zwiers L.-H."/>
            <person name="Turgeon B."/>
            <person name="Goodwin S."/>
            <person name="Spatafora J."/>
            <person name="Crous P."/>
            <person name="Grigoriev I."/>
        </authorList>
    </citation>
    <scope>NUCLEOTIDE SEQUENCE</scope>
    <source>
        <strain evidence="2">CBS 122367</strain>
    </source>
</reference>
<feature type="compositionally biased region" description="Polar residues" evidence="1">
    <location>
        <begin position="26"/>
        <end position="38"/>
    </location>
</feature>
<protein>
    <submittedName>
        <fullName evidence="2">Uncharacterized protein</fullName>
    </submittedName>
</protein>
<dbReference type="AlphaFoldDB" id="A0A6G1J007"/>
<accession>A0A6G1J007</accession>
<evidence type="ECO:0000256" key="1">
    <source>
        <dbReference type="SAM" id="MobiDB-lite"/>
    </source>
</evidence>
<sequence length="142" mass="15427">MSDDSLMSDASSSTTSSGASSPTDSEGGSQFGLFTSGSPAIPSPSLEHSGPHHRPANINTASAKIASPPEILSSTLDVYQDMSQPMYDPWLVRVVLDMYDVRGFDWMMIAEPIERIWGFRTCSADVLGILSANGRLGRRWWD</sequence>
<name>A0A6G1J007_9PLEO</name>
<keyword evidence="3" id="KW-1185">Reference proteome</keyword>
<dbReference type="OrthoDB" id="3943860at2759"/>
<proteinExistence type="predicted"/>
<evidence type="ECO:0000313" key="3">
    <source>
        <dbReference type="Proteomes" id="UP000799291"/>
    </source>
</evidence>
<feature type="compositionally biased region" description="Low complexity" evidence="1">
    <location>
        <begin position="1"/>
        <end position="25"/>
    </location>
</feature>
<dbReference type="EMBL" id="MU005583">
    <property type="protein sequence ID" value="KAF2683832.1"/>
    <property type="molecule type" value="Genomic_DNA"/>
</dbReference>